<accession>X1PWQ7</accession>
<organism evidence="1">
    <name type="scientific">marine sediment metagenome</name>
    <dbReference type="NCBI Taxonomy" id="412755"/>
    <lineage>
        <taxon>unclassified sequences</taxon>
        <taxon>metagenomes</taxon>
        <taxon>ecological metagenomes</taxon>
    </lineage>
</organism>
<dbReference type="InterPro" id="IPR029063">
    <property type="entry name" value="SAM-dependent_MTases_sf"/>
</dbReference>
<protein>
    <submittedName>
        <fullName evidence="1">Uncharacterized protein</fullName>
    </submittedName>
</protein>
<sequence length="144" mass="16606">MNRLKYRKAWRFPEQVEDFIASHCKGYVVNVMCGNSTLGGLRIDAYTQNIDIRADAFHLPLKDAIADTVVCDPPWGMDILIKPAFIRELERIIKLGGILVFYAPWNPKSPGLPIEAVYVPEWQLMTYHRISLIFIARKVKQKFI</sequence>
<proteinExistence type="predicted"/>
<dbReference type="SUPFAM" id="SSF53335">
    <property type="entry name" value="S-adenosyl-L-methionine-dependent methyltransferases"/>
    <property type="match status" value="1"/>
</dbReference>
<dbReference type="Gene3D" id="3.40.50.150">
    <property type="entry name" value="Vaccinia Virus protein VP39"/>
    <property type="match status" value="1"/>
</dbReference>
<dbReference type="CDD" id="cd02440">
    <property type="entry name" value="AdoMet_MTases"/>
    <property type="match status" value="1"/>
</dbReference>
<gene>
    <name evidence="1" type="ORF">S06H3_40180</name>
</gene>
<reference evidence="1" key="1">
    <citation type="journal article" date="2014" name="Front. Microbiol.">
        <title>High frequency of phylogenetically diverse reductive dehalogenase-homologous genes in deep subseafloor sedimentary metagenomes.</title>
        <authorList>
            <person name="Kawai M."/>
            <person name="Futagami T."/>
            <person name="Toyoda A."/>
            <person name="Takaki Y."/>
            <person name="Nishi S."/>
            <person name="Hori S."/>
            <person name="Arai W."/>
            <person name="Tsubouchi T."/>
            <person name="Morono Y."/>
            <person name="Uchiyama I."/>
            <person name="Ito T."/>
            <person name="Fujiyama A."/>
            <person name="Inagaki F."/>
            <person name="Takami H."/>
        </authorList>
    </citation>
    <scope>NUCLEOTIDE SEQUENCE</scope>
    <source>
        <strain evidence="1">Expedition CK06-06</strain>
    </source>
</reference>
<name>X1PWQ7_9ZZZZ</name>
<dbReference type="EMBL" id="BARV01024635">
    <property type="protein sequence ID" value="GAI35399.1"/>
    <property type="molecule type" value="Genomic_DNA"/>
</dbReference>
<comment type="caution">
    <text evidence="1">The sequence shown here is derived from an EMBL/GenBank/DDBJ whole genome shotgun (WGS) entry which is preliminary data.</text>
</comment>
<evidence type="ECO:0000313" key="1">
    <source>
        <dbReference type="EMBL" id="GAI35399.1"/>
    </source>
</evidence>
<dbReference type="AlphaFoldDB" id="X1PWQ7"/>